<dbReference type="Proteomes" id="UP000078397">
    <property type="component" value="Unassembled WGS sequence"/>
</dbReference>
<dbReference type="GeneID" id="28851058"/>
<comment type="caution">
    <text evidence="2">The sequence shown here is derived from an EMBL/GenBank/DDBJ whole genome shotgun (WGS) entry which is preliminary data.</text>
</comment>
<protein>
    <submittedName>
        <fullName evidence="2">Zn(2)-C6 fungal-type DNA-binding domain-containing protein</fullName>
    </submittedName>
</protein>
<accession>A0A179FMG3</accession>
<keyword evidence="3" id="KW-1185">Reference proteome</keyword>
<dbReference type="PANTHER" id="PTHR47256:SF1">
    <property type="entry name" value="ZN(II)2CYS6 TRANSCRIPTION FACTOR (EUROFUNG)"/>
    <property type="match status" value="1"/>
</dbReference>
<dbReference type="RefSeq" id="XP_018143912.1">
    <property type="nucleotide sequence ID" value="XM_018287064.1"/>
</dbReference>
<evidence type="ECO:0000256" key="1">
    <source>
        <dbReference type="SAM" id="MobiDB-lite"/>
    </source>
</evidence>
<dbReference type="OrthoDB" id="10261408at2759"/>
<dbReference type="GO" id="GO:0003677">
    <property type="term" value="F:DNA binding"/>
    <property type="evidence" value="ECO:0007669"/>
    <property type="project" value="UniProtKB-KW"/>
</dbReference>
<dbReference type="EMBL" id="LSBJ02000004">
    <property type="protein sequence ID" value="OAQ66825.1"/>
    <property type="molecule type" value="Genomic_DNA"/>
</dbReference>
<evidence type="ECO:0000313" key="2">
    <source>
        <dbReference type="EMBL" id="OAQ66825.1"/>
    </source>
</evidence>
<dbReference type="PANTHER" id="PTHR47256">
    <property type="entry name" value="ZN(II)2CYS6 TRANSCRIPTION FACTOR (EUROFUNG)-RELATED"/>
    <property type="match status" value="1"/>
</dbReference>
<evidence type="ECO:0000313" key="3">
    <source>
        <dbReference type="Proteomes" id="UP000078397"/>
    </source>
</evidence>
<feature type="compositionally biased region" description="Polar residues" evidence="1">
    <location>
        <begin position="129"/>
        <end position="139"/>
    </location>
</feature>
<dbReference type="CDD" id="cd12148">
    <property type="entry name" value="fungal_TF_MHR"/>
    <property type="match status" value="1"/>
</dbReference>
<name>A0A179FMG3_METCM</name>
<dbReference type="STRING" id="1380566.A0A179FMG3"/>
<feature type="region of interest" description="Disordered" evidence="1">
    <location>
        <begin position="129"/>
        <end position="148"/>
    </location>
</feature>
<reference evidence="2 3" key="1">
    <citation type="journal article" date="2016" name="PLoS Pathog.">
        <title>Biosynthesis of antibiotic leucinostatins in bio-control fungus Purpureocillium lilacinum and their inhibition on phytophthora revealed by genome mining.</title>
        <authorList>
            <person name="Wang G."/>
            <person name="Liu Z."/>
            <person name="Lin R."/>
            <person name="Li E."/>
            <person name="Mao Z."/>
            <person name="Ling J."/>
            <person name="Yang Y."/>
            <person name="Yin W.B."/>
            <person name="Xie B."/>
        </authorList>
    </citation>
    <scope>NUCLEOTIDE SEQUENCE [LARGE SCALE GENOMIC DNA]</scope>
    <source>
        <strain evidence="2">170</strain>
    </source>
</reference>
<keyword evidence="2" id="KW-0238">DNA-binding</keyword>
<sequence length="650" mass="72499">MAKKREIEALREENSRLAAIMDRLRLAPETEAIAALRELRQTTTAEDPASFLPYSVQAPFTLPLASVSAPTQGSIEFELMIRHAIAYPTLAPLDAAATGDLSRSMDREWELHELKTVFCYSLNPPTASTMSEPETSQPIVSPAPSWNEPHGEVKSTAYCDARLDLLNISFWSRLVITRELAATLISLYLETDHPTLGLFDANLFLVDLIDCRTRYCSQLLVSAILSWACHAYSTFDPQATALGEACFNEADSLWKVEQSFDSLPTVAAAQLLSLSSIYNGHNGGIPYLNLGIEMAQRMGLFGLPNLAMVDPSVEEGRKPDDWTMAKSHTAWGVYNWIVMRSLMFQEEEPAARYPPNTDPPGKGVHLTSNNWTGAATHPPSLPYYMGRTFPATCEFWLLTREWTTVYYVSGRMPIRDRVSLHFARGIFQRLLAWSDKLHTMLVRGDKSSHHSIIFQIWFHVSILQLFRPFARPAAAATDLLIQDDFAVAVFTASLNQLKHLTTMFHSTYPCAQYAAFWHVAPLHIANAVLQNTSDPYWWPYFMLCLDSYADLYGAFRVAGAINKSLLSIALRLKVITPSKAQALMAQVDEKGIHHSHDQSISASFIVDLDLADVDPLAAQLMSLSNSFDDMALFGEFTELETEALVAGEDS</sequence>
<gene>
    <name evidence="2" type="ORF">VFPPC_08337</name>
</gene>
<dbReference type="KEGG" id="pchm:VFPPC_08337"/>
<organism evidence="2 3">
    <name type="scientific">Pochonia chlamydosporia 170</name>
    <dbReference type="NCBI Taxonomy" id="1380566"/>
    <lineage>
        <taxon>Eukaryota</taxon>
        <taxon>Fungi</taxon>
        <taxon>Dikarya</taxon>
        <taxon>Ascomycota</taxon>
        <taxon>Pezizomycotina</taxon>
        <taxon>Sordariomycetes</taxon>
        <taxon>Hypocreomycetidae</taxon>
        <taxon>Hypocreales</taxon>
        <taxon>Clavicipitaceae</taxon>
        <taxon>Pochonia</taxon>
    </lineage>
</organism>
<dbReference type="AlphaFoldDB" id="A0A179FMG3"/>
<proteinExistence type="predicted"/>
<dbReference type="InterPro" id="IPR053187">
    <property type="entry name" value="Notoamide_regulator"/>
</dbReference>